<reference evidence="2" key="2">
    <citation type="submission" date="2022-01" db="EMBL/GenBank/DDBJ databases">
        <authorList>
            <person name="Yamashiro T."/>
            <person name="Shiraishi A."/>
            <person name="Satake H."/>
            <person name="Nakayama K."/>
        </authorList>
    </citation>
    <scope>NUCLEOTIDE SEQUENCE</scope>
</reference>
<keyword evidence="3" id="KW-1185">Reference proteome</keyword>
<protein>
    <submittedName>
        <fullName evidence="2">Uncharacterized protein</fullName>
    </submittedName>
</protein>
<feature type="compositionally biased region" description="Acidic residues" evidence="1">
    <location>
        <begin position="1"/>
        <end position="24"/>
    </location>
</feature>
<dbReference type="Proteomes" id="UP001151760">
    <property type="component" value="Unassembled WGS sequence"/>
</dbReference>
<dbReference type="EMBL" id="BQNB010011437">
    <property type="protein sequence ID" value="GJS90566.1"/>
    <property type="molecule type" value="Genomic_DNA"/>
</dbReference>
<sequence>MHDDDSSDDSSEDNDEDISEDEDDASKLELCILDDQKAMSEDAKLQHENLISFVHQQGEDSVTRLVTDIEKLHTYKDELAALLEQLKIDIPNPPEMNKKELYAAALGVTEPAQVNIVAPICQNKGSVSTKRLQTQAEIAMIQSNKTPRQCKYCLQYGFHDSRNCPKKDADMADQENDSSE</sequence>
<evidence type="ECO:0000313" key="2">
    <source>
        <dbReference type="EMBL" id="GJS90566.1"/>
    </source>
</evidence>
<proteinExistence type="predicted"/>
<name>A0ABQ4ZM96_9ASTR</name>
<evidence type="ECO:0000313" key="3">
    <source>
        <dbReference type="Proteomes" id="UP001151760"/>
    </source>
</evidence>
<feature type="region of interest" description="Disordered" evidence="1">
    <location>
        <begin position="1"/>
        <end position="27"/>
    </location>
</feature>
<comment type="caution">
    <text evidence="2">The sequence shown here is derived from an EMBL/GenBank/DDBJ whole genome shotgun (WGS) entry which is preliminary data.</text>
</comment>
<accession>A0ABQ4ZM96</accession>
<gene>
    <name evidence="2" type="ORF">Tco_0773202</name>
</gene>
<reference evidence="2" key="1">
    <citation type="journal article" date="2022" name="Int. J. Mol. Sci.">
        <title>Draft Genome of Tanacetum Coccineum: Genomic Comparison of Closely Related Tanacetum-Family Plants.</title>
        <authorList>
            <person name="Yamashiro T."/>
            <person name="Shiraishi A."/>
            <person name="Nakayama K."/>
            <person name="Satake H."/>
        </authorList>
    </citation>
    <scope>NUCLEOTIDE SEQUENCE</scope>
</reference>
<evidence type="ECO:0000256" key="1">
    <source>
        <dbReference type="SAM" id="MobiDB-lite"/>
    </source>
</evidence>
<organism evidence="2 3">
    <name type="scientific">Tanacetum coccineum</name>
    <dbReference type="NCBI Taxonomy" id="301880"/>
    <lineage>
        <taxon>Eukaryota</taxon>
        <taxon>Viridiplantae</taxon>
        <taxon>Streptophyta</taxon>
        <taxon>Embryophyta</taxon>
        <taxon>Tracheophyta</taxon>
        <taxon>Spermatophyta</taxon>
        <taxon>Magnoliopsida</taxon>
        <taxon>eudicotyledons</taxon>
        <taxon>Gunneridae</taxon>
        <taxon>Pentapetalae</taxon>
        <taxon>asterids</taxon>
        <taxon>campanulids</taxon>
        <taxon>Asterales</taxon>
        <taxon>Asteraceae</taxon>
        <taxon>Asteroideae</taxon>
        <taxon>Anthemideae</taxon>
        <taxon>Anthemidinae</taxon>
        <taxon>Tanacetum</taxon>
    </lineage>
</organism>